<keyword evidence="11" id="KW-1185">Reference proteome</keyword>
<evidence type="ECO:0000256" key="3">
    <source>
        <dbReference type="ARBA" id="ARBA00009466"/>
    </source>
</evidence>
<feature type="domain" description="Importin N-terminal" evidence="9">
    <location>
        <begin position="24"/>
        <end position="90"/>
    </location>
</feature>
<dbReference type="InterPro" id="IPR016024">
    <property type="entry name" value="ARM-type_fold"/>
</dbReference>
<comment type="caution">
    <text evidence="10">The sequence shown here is derived from an EMBL/GenBank/DDBJ whole genome shotgun (WGS) entry which is preliminary data.</text>
</comment>
<evidence type="ECO:0000256" key="5">
    <source>
        <dbReference type="ARBA" id="ARBA00022490"/>
    </source>
</evidence>
<keyword evidence="7" id="KW-0539">Nucleus</keyword>
<dbReference type="Proteomes" id="UP000326759">
    <property type="component" value="Unassembled WGS sequence"/>
</dbReference>
<organism evidence="10 11">
    <name type="scientific">Armadillidium nasatum</name>
    <dbReference type="NCBI Taxonomy" id="96803"/>
    <lineage>
        <taxon>Eukaryota</taxon>
        <taxon>Metazoa</taxon>
        <taxon>Ecdysozoa</taxon>
        <taxon>Arthropoda</taxon>
        <taxon>Crustacea</taxon>
        <taxon>Multicrustacea</taxon>
        <taxon>Malacostraca</taxon>
        <taxon>Eumalacostraca</taxon>
        <taxon>Peracarida</taxon>
        <taxon>Isopoda</taxon>
        <taxon>Oniscidea</taxon>
        <taxon>Crinocheta</taxon>
        <taxon>Armadillidiidae</taxon>
        <taxon>Armadillidium</taxon>
    </lineage>
</organism>
<dbReference type="GO" id="GO:0005643">
    <property type="term" value="C:nuclear pore"/>
    <property type="evidence" value="ECO:0007669"/>
    <property type="project" value="TreeGrafter"/>
</dbReference>
<evidence type="ECO:0000256" key="2">
    <source>
        <dbReference type="ARBA" id="ARBA00004496"/>
    </source>
</evidence>
<dbReference type="EMBL" id="SEYY01009886">
    <property type="protein sequence ID" value="KAB7501683.1"/>
    <property type="molecule type" value="Genomic_DNA"/>
</dbReference>
<gene>
    <name evidence="10" type="primary">xpo4</name>
    <name evidence="10" type="ORF">Anas_06385</name>
</gene>
<keyword evidence="4" id="KW-0813">Transport</keyword>
<dbReference type="PROSITE" id="PS50166">
    <property type="entry name" value="IMPORTIN_B_NT"/>
    <property type="match status" value="1"/>
</dbReference>
<comment type="subcellular location">
    <subcellularLocation>
        <location evidence="2">Cytoplasm</location>
    </subcellularLocation>
    <subcellularLocation>
        <location evidence="1">Nucleus</location>
    </subcellularLocation>
</comment>
<evidence type="ECO:0000256" key="7">
    <source>
        <dbReference type="ARBA" id="ARBA00023242"/>
    </source>
</evidence>
<dbReference type="SUPFAM" id="SSF48371">
    <property type="entry name" value="ARM repeat"/>
    <property type="match status" value="1"/>
</dbReference>
<keyword evidence="5" id="KW-0963">Cytoplasm</keyword>
<dbReference type="GO" id="GO:0031267">
    <property type="term" value="F:small GTPase binding"/>
    <property type="evidence" value="ECO:0007669"/>
    <property type="project" value="InterPro"/>
</dbReference>
<evidence type="ECO:0000256" key="1">
    <source>
        <dbReference type="ARBA" id="ARBA00004123"/>
    </source>
</evidence>
<evidence type="ECO:0000256" key="6">
    <source>
        <dbReference type="ARBA" id="ARBA00022927"/>
    </source>
</evidence>
<sequence>MDQLEKAAQIVSGDGVAQEQRREAEQVFLQLRNTKNPFNLCRQILETSKTEYLLFEAAILLRLGIIREWSTLSREDIIQLRRYILHYIVSNQTEKIHCVREMLSQVVAIIVKRLSVEEDPCEDRTQFLSEVEQLISMPDNNMRMIGCSIINALMQEYAVTVKSTDVGLTWETHFKAKKQFEGTDLRRIFLFIVSMLGEVIKYEGDIKINAELYSLLYKLITIAENTLTWSFISLHLPKRLMSVFEQDQNPSLRPSQQWKETFLDPNIIQLFFKIYWRVRGDWGINCHALNCLIQLASLNGTVLSNRPVRIKYLTQYLECLFSFLNNASIMDEEVLGISNIFRKLLLFFPPSILSCLPEGMFQQLIDHLTALTCKFAVGASREELMDQDDQLYMEAFEQMLQSWSSILAENNSLQSEQIKRNAIAIFDTYLKCHLGPPNGTRHPVDVDEITDAVQSDRLGYKDQLTLIGLCGREAPEHSISVLTKLLEEQITKLRLLLSQAASNSMTIADNAVMESLYEDIHWVLLTSGHVTTMDNEGETALIPSEVVSLCIKSAPSVDMEATLNLLANPAQLPGDIPNSCNADPVIRLMSDILRLCETESQALTANLGHLLSPEVSSSLMWFLRRFCLTFLLPNESYYSELSISLTSSFGRDSEGAVWTLNYLLKTVEKNLRLRSSEPALVEDTVNLLVTMADSKERGILLMKSEGLMELVNLQHSETLGTLSSAAQRGLMQGLVMCAADIGDAEAKNKYWNHVLDPVINQFRVLVSSETFPKQYHDEAVKRKVLYHIDNFVGIVQGCLISTAQCLFSRVIVVLEDIVKILDIYHNYPIVVESVMELFVECGRRMLCFLTPAASKQLYKASVELVSAYAKHNLGKRNLDPQATDEEQFRDLQLLIELLTSLLSKVPFNNDFIDLAPNTPGEEPTEIVAGADVCLFGLNIIMPFISRDLLRLPTLCSQYFKMVTFIAEIYPSKICELNEELLNNLLASIELGLTTFAPDVGILSFDFLVVLGSHVHRHCPPDAPIRAKLKPFLKGNEEQRAVAPETTLVRLHPLVLDLILCQQVNSDLLQSASAALYTMICCFQAEYQELVSSLLRCQSDPDTGQRLAEALFITEERGLQVV</sequence>
<dbReference type="AlphaFoldDB" id="A0A5N5T515"/>
<name>A0A5N5T515_9CRUS</name>
<evidence type="ECO:0000259" key="9">
    <source>
        <dbReference type="PROSITE" id="PS50166"/>
    </source>
</evidence>
<dbReference type="InterPro" id="IPR001494">
    <property type="entry name" value="Importin-beta_N"/>
</dbReference>
<evidence type="ECO:0000313" key="11">
    <source>
        <dbReference type="Proteomes" id="UP000326759"/>
    </source>
</evidence>
<proteinExistence type="inferred from homology"/>
<evidence type="ECO:0000313" key="10">
    <source>
        <dbReference type="EMBL" id="KAB7501683.1"/>
    </source>
</evidence>
<dbReference type="InterPro" id="IPR011989">
    <property type="entry name" value="ARM-like"/>
</dbReference>
<dbReference type="GO" id="GO:0006611">
    <property type="term" value="P:protein export from nucleus"/>
    <property type="evidence" value="ECO:0007669"/>
    <property type="project" value="TreeGrafter"/>
</dbReference>
<evidence type="ECO:0000256" key="4">
    <source>
        <dbReference type="ARBA" id="ARBA00022448"/>
    </source>
</evidence>
<dbReference type="OrthoDB" id="5548448at2759"/>
<dbReference type="PANTHER" id="PTHR12596">
    <property type="entry name" value="EXPORTIN 4,7-RELATED"/>
    <property type="match status" value="1"/>
</dbReference>
<dbReference type="GO" id="GO:0005737">
    <property type="term" value="C:cytoplasm"/>
    <property type="evidence" value="ECO:0007669"/>
    <property type="project" value="UniProtKB-SubCell"/>
</dbReference>
<dbReference type="InterPro" id="IPR044189">
    <property type="entry name" value="XPO4/7-like"/>
</dbReference>
<reference evidence="10 11" key="1">
    <citation type="journal article" date="2019" name="PLoS Biol.">
        <title>Sex chromosomes control vertical transmission of feminizing Wolbachia symbionts in an isopod.</title>
        <authorList>
            <person name="Becking T."/>
            <person name="Chebbi M.A."/>
            <person name="Giraud I."/>
            <person name="Moumen B."/>
            <person name="Laverre T."/>
            <person name="Caubet Y."/>
            <person name="Peccoud J."/>
            <person name="Gilbert C."/>
            <person name="Cordaux R."/>
        </authorList>
    </citation>
    <scope>NUCLEOTIDE SEQUENCE [LARGE SCALE GENOMIC DNA]</scope>
    <source>
        <strain evidence="10">ANa2</strain>
        <tissue evidence="10">Whole body excluding digestive tract and cuticle</tissue>
    </source>
</reference>
<evidence type="ECO:0000256" key="8">
    <source>
        <dbReference type="ARBA" id="ARBA00040444"/>
    </source>
</evidence>
<dbReference type="Pfam" id="PF03810">
    <property type="entry name" value="IBN_N"/>
    <property type="match status" value="1"/>
</dbReference>
<dbReference type="PANTHER" id="PTHR12596:SF1">
    <property type="entry name" value="EXPORTIN-4"/>
    <property type="match status" value="1"/>
</dbReference>
<keyword evidence="6" id="KW-0653">Protein transport</keyword>
<dbReference type="Gene3D" id="1.25.10.10">
    <property type="entry name" value="Leucine-rich Repeat Variant"/>
    <property type="match status" value="1"/>
</dbReference>
<protein>
    <recommendedName>
        <fullName evidence="8">Exportin-4</fullName>
    </recommendedName>
</protein>
<dbReference type="GO" id="GO:0005049">
    <property type="term" value="F:nuclear export signal receptor activity"/>
    <property type="evidence" value="ECO:0007669"/>
    <property type="project" value="InterPro"/>
</dbReference>
<accession>A0A5N5T515</accession>
<comment type="similarity">
    <text evidence="3">Belongs to the exportin family.</text>
</comment>